<evidence type="ECO:0000313" key="2">
    <source>
        <dbReference type="Proteomes" id="UP000198642"/>
    </source>
</evidence>
<gene>
    <name evidence="1" type="ORF">SAMN04488072_104184</name>
</gene>
<dbReference type="AlphaFoldDB" id="A0A1I0X8L7"/>
<dbReference type="Pfam" id="PF11553">
    <property type="entry name" value="DUF3231"/>
    <property type="match status" value="1"/>
</dbReference>
<dbReference type="InterPro" id="IPR012347">
    <property type="entry name" value="Ferritin-like"/>
</dbReference>
<proteinExistence type="predicted"/>
<dbReference type="EMBL" id="FOJW01000004">
    <property type="protein sequence ID" value="SFA96333.1"/>
    <property type="molecule type" value="Genomic_DNA"/>
</dbReference>
<accession>A0A1I0X8L7</accession>
<evidence type="ECO:0000313" key="1">
    <source>
        <dbReference type="EMBL" id="SFA96333.1"/>
    </source>
</evidence>
<keyword evidence="2" id="KW-1185">Reference proteome</keyword>
<sequence>MLKKGVYTRSPYISTLEKVQFIEEQGYMHGYFTKRRPLSGMEVTVLFLGQLTNIFSKVLFTGYAQVAQYKEVRNYLQDGKKIADKHVDVFRSILKEDDL</sequence>
<reference evidence="1 2" key="1">
    <citation type="submission" date="2016-10" db="EMBL/GenBank/DDBJ databases">
        <authorList>
            <person name="de Groot N.N."/>
        </authorList>
    </citation>
    <scope>NUCLEOTIDE SEQUENCE [LARGE SCALE GENOMIC DNA]</scope>
    <source>
        <strain evidence="1 2">CGMCC 1.3702</strain>
    </source>
</reference>
<protein>
    <submittedName>
        <fullName evidence="1">Uncharacterized protein</fullName>
    </submittedName>
</protein>
<dbReference type="Gene3D" id="1.20.1260.10">
    <property type="match status" value="1"/>
</dbReference>
<name>A0A1I0X8L7_9BACI</name>
<dbReference type="OrthoDB" id="9963614at2"/>
<dbReference type="InterPro" id="IPR021617">
    <property type="entry name" value="DUF3231"/>
</dbReference>
<organism evidence="1 2">
    <name type="scientific">Lentibacillus halodurans</name>
    <dbReference type="NCBI Taxonomy" id="237679"/>
    <lineage>
        <taxon>Bacteria</taxon>
        <taxon>Bacillati</taxon>
        <taxon>Bacillota</taxon>
        <taxon>Bacilli</taxon>
        <taxon>Bacillales</taxon>
        <taxon>Bacillaceae</taxon>
        <taxon>Lentibacillus</taxon>
    </lineage>
</organism>
<dbReference type="Proteomes" id="UP000198642">
    <property type="component" value="Unassembled WGS sequence"/>
</dbReference>